<name>A0A1M5N383_9BURK</name>
<evidence type="ECO:0000313" key="6">
    <source>
        <dbReference type="Proteomes" id="UP000184226"/>
    </source>
</evidence>
<dbReference type="Gene3D" id="3.40.50.300">
    <property type="entry name" value="P-loop containing nucleotide triphosphate hydrolases"/>
    <property type="match status" value="1"/>
</dbReference>
<dbReference type="PANTHER" id="PTHR30258:SF1">
    <property type="entry name" value="PROTEIN TRANSPORT PROTEIN HOFB HOMOLOG"/>
    <property type="match status" value="1"/>
</dbReference>
<sequence>MASFASWRRALPAPSPAGPGMPPRFDTAQAVPVASAAELARMTPGFARSLSAQFNVEALAARLCPVLLTDQSVAIFALAEHVGSDQADELARRILQSGHVPASPCRYVLAAPLLLAIARNQVTAKSLASQPGARLAQSRTALADAFHNLVEWGVRNGASDLHINVASHEPESEVKYTISGRYISPECFRRMPTSMLADMLSVAWMDISGGNGAVFDPTIEQQGSMTRLVDGRAIMLRWASLATERGPSVCLRLLERQAAACLPTLEQLGYLPDQIGLIERAMLSEGGAIIFAGTVGSGKSTTLASLIAGLPAHRKVITIEDPVEYLIPRAIQNSVARNLGAAAHQNYAAKLRALKRSAMSDVLLGEIRDEETGRAFMDLAGSGVNIYTTVHAPSAALVPERLASDFIGVSRDFLAAPGMLKLLVCQALLPVLCAHCALPAQVLAQGRDAQAGADGGGRHRSGGQWRMWLDLIQELYACPADSLRIRNPQGCPACRRQQLPELNGYAGRTVVAETLEPALWPGFLQSLRGAGTPVGPAPDPAWPPDQAGGHGAARCAMECAIFKASQGLIDPRDIEPHFHAFETQRRLRDARCAQSSAPRLRAVP</sequence>
<evidence type="ECO:0000259" key="4">
    <source>
        <dbReference type="Pfam" id="PF00437"/>
    </source>
</evidence>
<dbReference type="Pfam" id="PF00437">
    <property type="entry name" value="T2SSE"/>
    <property type="match status" value="1"/>
</dbReference>
<evidence type="ECO:0000256" key="2">
    <source>
        <dbReference type="ARBA" id="ARBA00022741"/>
    </source>
</evidence>
<comment type="similarity">
    <text evidence="1">Belongs to the GSP E family.</text>
</comment>
<dbReference type="Gene3D" id="3.30.450.90">
    <property type="match status" value="1"/>
</dbReference>
<proteinExistence type="inferred from homology"/>
<evidence type="ECO:0000313" key="5">
    <source>
        <dbReference type="EMBL" id="SHG84028.1"/>
    </source>
</evidence>
<dbReference type="PANTHER" id="PTHR30258">
    <property type="entry name" value="TYPE II SECRETION SYSTEM PROTEIN GSPE-RELATED"/>
    <property type="match status" value="1"/>
</dbReference>
<keyword evidence="3" id="KW-0067">ATP-binding</keyword>
<accession>A0A1M5N383</accession>
<evidence type="ECO:0000256" key="3">
    <source>
        <dbReference type="ARBA" id="ARBA00022840"/>
    </source>
</evidence>
<dbReference type="RefSeq" id="WP_245801133.1">
    <property type="nucleotide sequence ID" value="NZ_FQXE01000001.1"/>
</dbReference>
<dbReference type="EMBL" id="FQXE01000001">
    <property type="protein sequence ID" value="SHG84028.1"/>
    <property type="molecule type" value="Genomic_DNA"/>
</dbReference>
<keyword evidence="6" id="KW-1185">Reference proteome</keyword>
<dbReference type="Proteomes" id="UP000184226">
    <property type="component" value="Unassembled WGS sequence"/>
</dbReference>
<dbReference type="GO" id="GO:0005524">
    <property type="term" value="F:ATP binding"/>
    <property type="evidence" value="ECO:0007669"/>
    <property type="project" value="UniProtKB-KW"/>
</dbReference>
<dbReference type="STRING" id="658167.SAMN04488135_101397"/>
<dbReference type="GO" id="GO:0016887">
    <property type="term" value="F:ATP hydrolysis activity"/>
    <property type="evidence" value="ECO:0007669"/>
    <property type="project" value="TreeGrafter"/>
</dbReference>
<reference evidence="5 6" key="1">
    <citation type="submission" date="2016-11" db="EMBL/GenBank/DDBJ databases">
        <authorList>
            <person name="Jaros S."/>
            <person name="Januszkiewicz K."/>
            <person name="Wedrychowicz H."/>
        </authorList>
    </citation>
    <scope>NUCLEOTIDE SEQUENCE [LARGE SCALE GENOMIC DNA]</scope>
    <source>
        <strain evidence="5 6">CGMCC 1.10190</strain>
    </source>
</reference>
<keyword evidence="2" id="KW-0547">Nucleotide-binding</keyword>
<dbReference type="GO" id="GO:0005886">
    <property type="term" value="C:plasma membrane"/>
    <property type="evidence" value="ECO:0007669"/>
    <property type="project" value="TreeGrafter"/>
</dbReference>
<gene>
    <name evidence="5" type="ORF">SAMN04488135_101397</name>
</gene>
<organism evidence="5 6">
    <name type="scientific">Pollutimonas bauzanensis</name>
    <dbReference type="NCBI Taxonomy" id="658167"/>
    <lineage>
        <taxon>Bacteria</taxon>
        <taxon>Pseudomonadati</taxon>
        <taxon>Pseudomonadota</taxon>
        <taxon>Betaproteobacteria</taxon>
        <taxon>Burkholderiales</taxon>
        <taxon>Alcaligenaceae</taxon>
        <taxon>Pollutimonas</taxon>
    </lineage>
</organism>
<dbReference type="InterPro" id="IPR027417">
    <property type="entry name" value="P-loop_NTPase"/>
</dbReference>
<dbReference type="AlphaFoldDB" id="A0A1M5N383"/>
<evidence type="ECO:0000256" key="1">
    <source>
        <dbReference type="ARBA" id="ARBA00006611"/>
    </source>
</evidence>
<feature type="domain" description="Bacterial type II secretion system protein E" evidence="4">
    <location>
        <begin position="145"/>
        <end position="516"/>
    </location>
</feature>
<dbReference type="SUPFAM" id="SSF52540">
    <property type="entry name" value="P-loop containing nucleoside triphosphate hydrolases"/>
    <property type="match status" value="1"/>
</dbReference>
<protein>
    <submittedName>
        <fullName evidence="5">Type II/IV secretion system protein</fullName>
    </submittedName>
</protein>
<dbReference type="InterPro" id="IPR001482">
    <property type="entry name" value="T2SS/T4SS_dom"/>
</dbReference>